<reference evidence="5 6" key="1">
    <citation type="submission" date="2019-06" db="EMBL/GenBank/DDBJ databases">
        <title>Sequencing the genomes of 1000 actinobacteria strains.</title>
        <authorList>
            <person name="Klenk H.-P."/>
        </authorList>
    </citation>
    <scope>NUCLEOTIDE SEQUENCE [LARGE SCALE GENOMIC DNA]</scope>
    <source>
        <strain evidence="5 6">DSM 12335</strain>
    </source>
</reference>
<dbReference type="CDD" id="cd00063">
    <property type="entry name" value="FN3"/>
    <property type="match status" value="1"/>
</dbReference>
<feature type="compositionally biased region" description="Low complexity" evidence="3">
    <location>
        <begin position="443"/>
        <end position="454"/>
    </location>
</feature>
<keyword evidence="1" id="KW-0378">Hydrolase</keyword>
<dbReference type="PROSITE" id="PS50853">
    <property type="entry name" value="FN3"/>
    <property type="match status" value="1"/>
</dbReference>
<dbReference type="RefSeq" id="WP_141785809.1">
    <property type="nucleotide sequence ID" value="NZ_BAAAIK010000001.1"/>
</dbReference>
<evidence type="ECO:0000256" key="3">
    <source>
        <dbReference type="SAM" id="MobiDB-lite"/>
    </source>
</evidence>
<comment type="caution">
    <text evidence="5">The sequence shown here is derived from an EMBL/GenBank/DDBJ whole genome shotgun (WGS) entry which is preliminary data.</text>
</comment>
<feature type="region of interest" description="Disordered" evidence="3">
    <location>
        <begin position="376"/>
        <end position="465"/>
    </location>
</feature>
<evidence type="ECO:0000313" key="5">
    <source>
        <dbReference type="EMBL" id="TQL51856.1"/>
    </source>
</evidence>
<evidence type="ECO:0000256" key="1">
    <source>
        <dbReference type="ARBA" id="ARBA00023295"/>
    </source>
</evidence>
<sequence length="570" mass="58071">MADPVVELEPATAAVEPGGQTRVVVTVINEGTIVEGYRVEVLDDMAGAGPGVAGPASWSEVLSAEGGDAGAPDTPDVTVYPGQQQSVVVVFSPPVGTKAPGGRCAFAIRVSSVVDADTSTVVEGDLEVGKVSALQAKVVPVTSKGRWHGRHVVELSNWGNTPVRLTVAAEDPDRALGFLVQPETVELPVGATAPVRLRVRTRHPRLRGPATRLPFTVRARPADRAPGTAPTVVPGLPPGTLPEPDTATVDGAFTQKSIVTTGTAIGAGLAVVGVAALTAYGFSLRGGSGETFEELGVPDTPEITVEAQGPDTVRVSWPPVENIEGYKLYTVDAEGVRSGEPVAVDPDVGAMTVADLEPEQEYCFSLVAVRGEINSPGSATQCAQTEEAVAAPTTEDGASETSEETSVDPGRGTTEPEATTDVPPTDPTAEETGGETATDEPGETTAGEPTGPTVPTVPPPPPVDGPPFEAGEWAAVLVTFPAEGSAGEFAANQRVDALGAEGVAALAVATDEYPDLGFAQQGWLVVMDDGFASAAEATQACQDVQAALPALVPFCDPPVQPVAASAGQPG</sequence>
<dbReference type="InterPro" id="IPR003961">
    <property type="entry name" value="FN3_dom"/>
</dbReference>
<accession>A0A542YUU7</accession>
<gene>
    <name evidence="5" type="ORF">FB467_3023</name>
</gene>
<evidence type="ECO:0000256" key="2">
    <source>
        <dbReference type="ARBA" id="ARBA00023326"/>
    </source>
</evidence>
<dbReference type="SUPFAM" id="SSF49265">
    <property type="entry name" value="Fibronectin type III"/>
    <property type="match status" value="1"/>
</dbReference>
<feature type="domain" description="Fibronectin type-III" evidence="4">
    <location>
        <begin position="297"/>
        <end position="388"/>
    </location>
</feature>
<keyword evidence="2" id="KW-0624">Polysaccharide degradation</keyword>
<dbReference type="InterPro" id="IPR036116">
    <property type="entry name" value="FN3_sf"/>
</dbReference>
<evidence type="ECO:0000259" key="4">
    <source>
        <dbReference type="PROSITE" id="PS50853"/>
    </source>
</evidence>
<organism evidence="5 6">
    <name type="scientific">Ornithinicoccus hortensis</name>
    <dbReference type="NCBI Taxonomy" id="82346"/>
    <lineage>
        <taxon>Bacteria</taxon>
        <taxon>Bacillati</taxon>
        <taxon>Actinomycetota</taxon>
        <taxon>Actinomycetes</taxon>
        <taxon>Micrococcales</taxon>
        <taxon>Intrasporangiaceae</taxon>
        <taxon>Ornithinicoccus</taxon>
    </lineage>
</organism>
<dbReference type="SMART" id="SM00060">
    <property type="entry name" value="FN3"/>
    <property type="match status" value="1"/>
</dbReference>
<keyword evidence="2" id="KW-0119">Carbohydrate metabolism</keyword>
<feature type="compositionally biased region" description="Low complexity" evidence="3">
    <location>
        <begin position="413"/>
        <end position="423"/>
    </location>
</feature>
<feature type="compositionally biased region" description="Pro residues" evidence="3">
    <location>
        <begin position="455"/>
        <end position="465"/>
    </location>
</feature>
<dbReference type="Proteomes" id="UP000319516">
    <property type="component" value="Unassembled WGS sequence"/>
</dbReference>
<dbReference type="Pfam" id="PF00041">
    <property type="entry name" value="fn3"/>
    <property type="match status" value="1"/>
</dbReference>
<keyword evidence="1" id="KW-0326">Glycosidase</keyword>
<dbReference type="AlphaFoldDB" id="A0A542YUU7"/>
<dbReference type="InterPro" id="IPR013783">
    <property type="entry name" value="Ig-like_fold"/>
</dbReference>
<dbReference type="OrthoDB" id="3444343at2"/>
<dbReference type="GO" id="GO:0000272">
    <property type="term" value="P:polysaccharide catabolic process"/>
    <property type="evidence" value="ECO:0007669"/>
    <property type="project" value="UniProtKB-KW"/>
</dbReference>
<name>A0A542YUU7_9MICO</name>
<dbReference type="Gene3D" id="2.60.40.10">
    <property type="entry name" value="Immunoglobulins"/>
    <property type="match status" value="1"/>
</dbReference>
<dbReference type="EMBL" id="VFOP01000001">
    <property type="protein sequence ID" value="TQL51856.1"/>
    <property type="molecule type" value="Genomic_DNA"/>
</dbReference>
<evidence type="ECO:0000313" key="6">
    <source>
        <dbReference type="Proteomes" id="UP000319516"/>
    </source>
</evidence>
<feature type="compositionally biased region" description="Acidic residues" evidence="3">
    <location>
        <begin position="397"/>
        <end position="406"/>
    </location>
</feature>
<dbReference type="GO" id="GO:0016798">
    <property type="term" value="F:hydrolase activity, acting on glycosyl bonds"/>
    <property type="evidence" value="ECO:0007669"/>
    <property type="project" value="UniProtKB-KW"/>
</dbReference>
<feature type="compositionally biased region" description="Acidic residues" evidence="3">
    <location>
        <begin position="428"/>
        <end position="442"/>
    </location>
</feature>
<proteinExistence type="predicted"/>
<keyword evidence="6" id="KW-1185">Reference proteome</keyword>
<protein>
    <submittedName>
        <fullName evidence="5">Fibronectin type III domain protein</fullName>
    </submittedName>
</protein>